<proteinExistence type="predicted"/>
<organism evidence="1 2">
    <name type="scientific">Persea americana</name>
    <name type="common">Avocado</name>
    <dbReference type="NCBI Taxonomy" id="3435"/>
    <lineage>
        <taxon>Eukaryota</taxon>
        <taxon>Viridiplantae</taxon>
        <taxon>Streptophyta</taxon>
        <taxon>Embryophyta</taxon>
        <taxon>Tracheophyta</taxon>
        <taxon>Spermatophyta</taxon>
        <taxon>Magnoliopsida</taxon>
        <taxon>Magnoliidae</taxon>
        <taxon>Laurales</taxon>
        <taxon>Lauraceae</taxon>
        <taxon>Persea</taxon>
    </lineage>
</organism>
<accession>A0ACC2M0F9</accession>
<evidence type="ECO:0000313" key="2">
    <source>
        <dbReference type="Proteomes" id="UP001234297"/>
    </source>
</evidence>
<comment type="caution">
    <text evidence="1">The sequence shown here is derived from an EMBL/GenBank/DDBJ whole genome shotgun (WGS) entry which is preliminary data.</text>
</comment>
<sequence>MTSESPSHLGQRIPQESISVIPSEGFPIGKCLNISMQTGEEFSMEFLHDRAANRMVSGSVRPDLDHQGVHTNKAGLNFNQNHHLGYEDLTRILGLRRVDSGAGSDISGTSLGGKGRVMGVVEKGLLDNAIKSHMEAGGRVSGNYMEEMNFDHVVPGNFVQMSGFPSDHPHGFHPPYGCGSGTADGFQIQSSKMKFLCSFGGRILPRPSDGRLRYVGGETRIITIKKNICWRDLMQKTFGICNQQHTIKYQLPGEDLDALISVSSDEDLQNMIEEYHGLERVEGSQRLRLFLISSSESENDSFVARGNQSNSEYHYVVAVNGALDASVPKSPSAHSLALGHNLEGAPSFHIDSPQSMLRFDLKDCTSPKNLAGMFVHPAAQFFIAAQNCTQSPTNSPPFSPVLMQRKDSRNALKQLFEDQLYHASNENASFLTEQPPENSHVIDPGHLPHGVMSKHPPNKHMDPDQLIKPPEMHFHNRTHSRDFPPPPSDCNNSDLAGYSVCEKPGPEERIFYSENFQTHQEDYPSKFLEANDPHNGMIHALFDSQLQEHGHKPVHRVQEGIAPLLVFSAAASPSPVCHNIRQEGLRKSLENIEVAEPNHTKSAATHPIAHDIDEEINIKETTTEPKFGSHKNYEKHEFSNPETVTSMDGTDALLHQWRKNNDSDINRVSSVAKYGIKSPEYVPTEMLDVHISPQQLQSGSMFPAPSFIVSEACPNDKITSELPIRMQRTTKDQKYGSSELSKSDLINEDGPHRVPEHSTKQWYDDERSSSDLLHGPSSSLANVSPGILSVVSTDRGNNQEERIANVASLSPLSANVDAGLDLNLHTDDTASWSLHRDMVMEKDARREGSFLDQEHVKYEKIRAVDKVEYYHKSLKRGEDILVNMGIENDFDRRIQNEPVVLVEDVTDCMPAGIYAQIGDILSPKITEAESGSESEEAKAGDMDMHGSISDAAIAEMEAGIYGLQIIKNADLEELRELGSGTFGTVYHGKWRGTDVAIKRIKKSCFAGRSSEQETLTKDFWREAQILSKLHHPNVVAFYGVVPDGAGGTLATVTEFMVNGSLRHVLLRKDRTLDRRKRLIIAMDAAFGMEYLHSKNIVHFDLKCDNLLVNMRDSHRPICKVGDFGLSRIKRNTLVSGGVRGTLPWMAPELLNGSSSRVSEKVDVFSFGIAMWEILTGEEPYANMHCGAIIGGIVNNTLRPPIPDRCDPEWRKLMEQCWSPDPEARPSFTEITNRLRVMSMALPTKGQSPMNR</sequence>
<protein>
    <submittedName>
        <fullName evidence="1">Uncharacterized protein</fullName>
    </submittedName>
</protein>
<gene>
    <name evidence="1" type="ORF">MRB53_015773</name>
</gene>
<name>A0ACC2M0F9_PERAE</name>
<dbReference type="EMBL" id="CM056813">
    <property type="protein sequence ID" value="KAJ8639079.1"/>
    <property type="molecule type" value="Genomic_DNA"/>
</dbReference>
<dbReference type="Proteomes" id="UP001234297">
    <property type="component" value="Chromosome 5"/>
</dbReference>
<evidence type="ECO:0000313" key="1">
    <source>
        <dbReference type="EMBL" id="KAJ8639079.1"/>
    </source>
</evidence>
<keyword evidence="2" id="KW-1185">Reference proteome</keyword>
<reference evidence="1 2" key="1">
    <citation type="journal article" date="2022" name="Hortic Res">
        <title>A haplotype resolved chromosomal level avocado genome allows analysis of novel avocado genes.</title>
        <authorList>
            <person name="Nath O."/>
            <person name="Fletcher S.J."/>
            <person name="Hayward A."/>
            <person name="Shaw L.M."/>
            <person name="Masouleh A.K."/>
            <person name="Furtado A."/>
            <person name="Henry R.J."/>
            <person name="Mitter N."/>
        </authorList>
    </citation>
    <scope>NUCLEOTIDE SEQUENCE [LARGE SCALE GENOMIC DNA]</scope>
    <source>
        <strain evidence="2">cv. Hass</strain>
    </source>
</reference>